<keyword evidence="4" id="KW-1185">Reference proteome</keyword>
<protein>
    <submittedName>
        <fullName evidence="2">(wild Malaysian banana) hypothetical protein</fullName>
    </submittedName>
</protein>
<sequence length="188" mass="21281">MGLKCKRDKKVTVVDHSWVGHVIEYSLEHFEWFNTLDIKRKNPRNNTGPLVLYVLTNDADRLKFETKKTIPRGSLQSEDFKTKKIFVGGIRSTLTEGIRLMLLHCCRWRSRQLNQSKSQTSRLHMVVNLGHGRLVIALVVLATLIVVLEVVDMALVPIGLLEVLVVGLVAMVLVLVNSVEDMVVLIED</sequence>
<dbReference type="AlphaFoldDB" id="A0A804KIV5"/>
<keyword evidence="1" id="KW-1133">Transmembrane helix</keyword>
<dbReference type="Gramene" id="Ma09_t12480.1">
    <property type="protein sequence ID" value="Ma09_p12480.1"/>
    <property type="gene ID" value="Ma09_g12480"/>
</dbReference>
<evidence type="ECO:0000256" key="1">
    <source>
        <dbReference type="SAM" id="Phobius"/>
    </source>
</evidence>
<dbReference type="Proteomes" id="UP000012960">
    <property type="component" value="Unplaced"/>
</dbReference>
<reference evidence="2" key="1">
    <citation type="submission" date="2021-03" db="EMBL/GenBank/DDBJ databases">
        <authorList>
            <consortium name="Genoscope - CEA"/>
            <person name="William W."/>
        </authorList>
    </citation>
    <scope>NUCLEOTIDE SEQUENCE</scope>
    <source>
        <strain evidence="2">Doubled-haploid Pahang</strain>
    </source>
</reference>
<evidence type="ECO:0000313" key="4">
    <source>
        <dbReference type="Proteomes" id="UP000012960"/>
    </source>
</evidence>
<accession>A0A804KIV5</accession>
<feature type="transmembrane region" description="Helical" evidence="1">
    <location>
        <begin position="126"/>
        <end position="148"/>
    </location>
</feature>
<dbReference type="EnsemblPlants" id="Ma09_t12480.1">
    <property type="protein sequence ID" value="Ma09_p12480.1"/>
    <property type="gene ID" value="Ma09_g12480"/>
</dbReference>
<feature type="transmembrane region" description="Helical" evidence="1">
    <location>
        <begin position="154"/>
        <end position="176"/>
    </location>
</feature>
<reference evidence="3" key="2">
    <citation type="submission" date="2021-05" db="UniProtKB">
        <authorList>
            <consortium name="EnsemblPlants"/>
        </authorList>
    </citation>
    <scope>IDENTIFICATION</scope>
    <source>
        <strain evidence="3">subsp. malaccensis</strain>
    </source>
</reference>
<dbReference type="InParanoid" id="A0A804KIV5"/>
<keyword evidence="1" id="KW-0472">Membrane</keyword>
<proteinExistence type="predicted"/>
<keyword evidence="1" id="KW-0812">Transmembrane</keyword>
<gene>
    <name evidence="2" type="ORF">GSMUA_230870.1</name>
</gene>
<dbReference type="EMBL" id="HG996474">
    <property type="protein sequence ID" value="CAG1834982.1"/>
    <property type="molecule type" value="Genomic_DNA"/>
</dbReference>
<evidence type="ECO:0000313" key="2">
    <source>
        <dbReference type="EMBL" id="CAG1834982.1"/>
    </source>
</evidence>
<evidence type="ECO:0000313" key="3">
    <source>
        <dbReference type="EnsemblPlants" id="Ma09_p12480.1"/>
    </source>
</evidence>
<organism evidence="3 4">
    <name type="scientific">Musa acuminata subsp. malaccensis</name>
    <name type="common">Wild banana</name>
    <name type="synonym">Musa malaccensis</name>
    <dbReference type="NCBI Taxonomy" id="214687"/>
    <lineage>
        <taxon>Eukaryota</taxon>
        <taxon>Viridiplantae</taxon>
        <taxon>Streptophyta</taxon>
        <taxon>Embryophyta</taxon>
        <taxon>Tracheophyta</taxon>
        <taxon>Spermatophyta</taxon>
        <taxon>Magnoliopsida</taxon>
        <taxon>Liliopsida</taxon>
        <taxon>Zingiberales</taxon>
        <taxon>Musaceae</taxon>
        <taxon>Musa</taxon>
    </lineage>
</organism>
<name>A0A804KIV5_MUSAM</name>